<feature type="transmembrane region" description="Helical" evidence="6">
    <location>
        <begin position="223"/>
        <end position="246"/>
    </location>
</feature>
<gene>
    <name evidence="8" type="ORF">BXY53_0750</name>
</gene>
<evidence type="ECO:0000313" key="9">
    <source>
        <dbReference type="Proteomes" id="UP000266273"/>
    </source>
</evidence>
<evidence type="ECO:0000256" key="6">
    <source>
        <dbReference type="SAM" id="Phobius"/>
    </source>
</evidence>
<name>A0A397Q2F4_9HYPH</name>
<dbReference type="Pfam" id="PF07690">
    <property type="entry name" value="MFS_1"/>
    <property type="match status" value="1"/>
</dbReference>
<evidence type="ECO:0000256" key="4">
    <source>
        <dbReference type="ARBA" id="ARBA00022989"/>
    </source>
</evidence>
<dbReference type="PROSITE" id="PS50850">
    <property type="entry name" value="MFS"/>
    <property type="match status" value="1"/>
</dbReference>
<comment type="caution">
    <text evidence="8">The sequence shown here is derived from an EMBL/GenBank/DDBJ whole genome shotgun (WGS) entry which is preliminary data.</text>
</comment>
<comment type="subcellular location">
    <subcellularLocation>
        <location evidence="1">Cell membrane</location>
        <topology evidence="1">Multi-pass membrane protein</topology>
    </subcellularLocation>
</comment>
<organism evidence="8 9">
    <name type="scientific">Dichotomicrobium thermohalophilum</name>
    <dbReference type="NCBI Taxonomy" id="933063"/>
    <lineage>
        <taxon>Bacteria</taxon>
        <taxon>Pseudomonadati</taxon>
        <taxon>Pseudomonadota</taxon>
        <taxon>Alphaproteobacteria</taxon>
        <taxon>Hyphomicrobiales</taxon>
        <taxon>Hyphomicrobiaceae</taxon>
        <taxon>Dichotomicrobium</taxon>
    </lineage>
</organism>
<evidence type="ECO:0000313" key="8">
    <source>
        <dbReference type="EMBL" id="RIA55680.1"/>
    </source>
</evidence>
<accession>A0A397Q2F4</accession>
<dbReference type="SUPFAM" id="SSF103473">
    <property type="entry name" value="MFS general substrate transporter"/>
    <property type="match status" value="1"/>
</dbReference>
<dbReference type="InterPro" id="IPR036259">
    <property type="entry name" value="MFS_trans_sf"/>
</dbReference>
<feature type="transmembrane region" description="Helical" evidence="6">
    <location>
        <begin position="314"/>
        <end position="336"/>
    </location>
</feature>
<feature type="transmembrane region" description="Helical" evidence="6">
    <location>
        <begin position="140"/>
        <end position="166"/>
    </location>
</feature>
<keyword evidence="5 6" id="KW-0472">Membrane</keyword>
<keyword evidence="4 6" id="KW-1133">Transmembrane helix</keyword>
<dbReference type="InterPro" id="IPR050189">
    <property type="entry name" value="MFS_Efflux_Transporters"/>
</dbReference>
<evidence type="ECO:0000259" key="7">
    <source>
        <dbReference type="PROSITE" id="PS50850"/>
    </source>
</evidence>
<keyword evidence="2" id="KW-1003">Cell membrane</keyword>
<dbReference type="PANTHER" id="PTHR43124:SF3">
    <property type="entry name" value="CHLORAMPHENICOL EFFLUX PUMP RV0191"/>
    <property type="match status" value="1"/>
</dbReference>
<feature type="transmembrane region" description="Helical" evidence="6">
    <location>
        <begin position="53"/>
        <end position="74"/>
    </location>
</feature>
<dbReference type="GO" id="GO:0005886">
    <property type="term" value="C:plasma membrane"/>
    <property type="evidence" value="ECO:0007669"/>
    <property type="project" value="UniProtKB-SubCell"/>
</dbReference>
<reference evidence="8 9" key="1">
    <citation type="submission" date="2018-08" db="EMBL/GenBank/DDBJ databases">
        <title>Genomic Encyclopedia of Archaeal and Bacterial Type Strains, Phase II (KMG-II): from individual species to whole genera.</title>
        <authorList>
            <person name="Goeker M."/>
        </authorList>
    </citation>
    <scope>NUCLEOTIDE SEQUENCE [LARGE SCALE GENOMIC DNA]</scope>
    <source>
        <strain evidence="8 9">DSM 5002</strain>
    </source>
</reference>
<dbReference type="EMBL" id="QXDF01000001">
    <property type="protein sequence ID" value="RIA55680.1"/>
    <property type="molecule type" value="Genomic_DNA"/>
</dbReference>
<keyword evidence="3 6" id="KW-0812">Transmembrane</keyword>
<dbReference type="Gene3D" id="1.20.1250.20">
    <property type="entry name" value="MFS general substrate transporter like domains"/>
    <property type="match status" value="2"/>
</dbReference>
<dbReference type="PANTHER" id="PTHR43124">
    <property type="entry name" value="PURINE EFFLUX PUMP PBUE"/>
    <property type="match status" value="1"/>
</dbReference>
<dbReference type="GO" id="GO:0022857">
    <property type="term" value="F:transmembrane transporter activity"/>
    <property type="evidence" value="ECO:0007669"/>
    <property type="project" value="InterPro"/>
</dbReference>
<evidence type="ECO:0000256" key="3">
    <source>
        <dbReference type="ARBA" id="ARBA00022692"/>
    </source>
</evidence>
<feature type="transmembrane region" description="Helical" evidence="6">
    <location>
        <begin position="172"/>
        <end position="192"/>
    </location>
</feature>
<dbReference type="AlphaFoldDB" id="A0A397Q2F4"/>
<proteinExistence type="predicted"/>
<feature type="transmembrane region" description="Helical" evidence="6">
    <location>
        <begin position="16"/>
        <end position="41"/>
    </location>
</feature>
<dbReference type="InterPro" id="IPR011701">
    <property type="entry name" value="MFS"/>
</dbReference>
<protein>
    <submittedName>
        <fullName evidence="8">Putative MFS family arabinose efflux permease</fullName>
    </submittedName>
</protein>
<keyword evidence="9" id="KW-1185">Reference proteome</keyword>
<feature type="transmembrane region" description="Helical" evidence="6">
    <location>
        <begin position="258"/>
        <end position="278"/>
    </location>
</feature>
<feature type="domain" description="Major facilitator superfamily (MFS) profile" evidence="7">
    <location>
        <begin position="15"/>
        <end position="400"/>
    </location>
</feature>
<evidence type="ECO:0000256" key="2">
    <source>
        <dbReference type="ARBA" id="ARBA00022475"/>
    </source>
</evidence>
<feature type="transmembrane region" description="Helical" evidence="6">
    <location>
        <begin position="348"/>
        <end position="367"/>
    </location>
</feature>
<feature type="transmembrane region" description="Helical" evidence="6">
    <location>
        <begin position="373"/>
        <end position="397"/>
    </location>
</feature>
<evidence type="ECO:0000256" key="5">
    <source>
        <dbReference type="ARBA" id="ARBA00023136"/>
    </source>
</evidence>
<feature type="transmembrane region" description="Helical" evidence="6">
    <location>
        <begin position="86"/>
        <end position="113"/>
    </location>
</feature>
<evidence type="ECO:0000256" key="1">
    <source>
        <dbReference type="ARBA" id="ARBA00004651"/>
    </source>
</evidence>
<dbReference type="Proteomes" id="UP000266273">
    <property type="component" value="Unassembled WGS sequence"/>
</dbReference>
<dbReference type="InterPro" id="IPR020846">
    <property type="entry name" value="MFS_dom"/>
</dbReference>
<sequence length="406" mass="42613">MLKMYTSLLRDERGPLAFGAACTFLSAPGQTFFISLFIGALSDSLGFTAGDLGSLYLGATLGSAALLPYFGHWIDRIDLRRYAASVMIGLAVSCAVMASAAGPVSLFIAFLMLRLSGQGLMSHTGMTSVGRYFVSRRGRALSLVVMGFPLSEAVMPALAVILIGAIGWRATYLAVGAGVLLIALPLLLWLIAGRQAFTQPTAREEGARRPSAWDGARIVGRTAYFWLVLPLLIYMPLTATALIFYIQPIGEAKGWSPTLIASAFTSYALFHALAILLGGGLVDRFTARNVLAATGLPMVTGIVLLGLIDAPLTAFAFMGLMGASTGLAHTVISAMWAEVYGVERLGTIRSFSVMLVVAGTAVGPALVGPMIDAGWPIALIAGLFAVFGTVATVLALAGRFRARLPA</sequence>
<feature type="transmembrane region" description="Helical" evidence="6">
    <location>
        <begin position="290"/>
        <end position="308"/>
    </location>
</feature>